<feature type="region of interest" description="Disordered" evidence="1">
    <location>
        <begin position="218"/>
        <end position="246"/>
    </location>
</feature>
<dbReference type="Pfam" id="PF20253">
    <property type="entry name" value="DUF6604"/>
    <property type="match status" value="1"/>
</dbReference>
<accession>A0ABR1YRX4</accession>
<dbReference type="PANTHER" id="PTHR38795:SF1">
    <property type="entry name" value="DUF6604 DOMAIN-CONTAINING PROTEIN"/>
    <property type="match status" value="1"/>
</dbReference>
<protein>
    <recommendedName>
        <fullName evidence="2">DUF6604 domain-containing protein</fullName>
    </recommendedName>
</protein>
<feature type="region of interest" description="Disordered" evidence="1">
    <location>
        <begin position="1"/>
        <end position="51"/>
    </location>
</feature>
<organism evidence="3 4">
    <name type="scientific">Phyllosticta capitalensis</name>
    <dbReference type="NCBI Taxonomy" id="121624"/>
    <lineage>
        <taxon>Eukaryota</taxon>
        <taxon>Fungi</taxon>
        <taxon>Dikarya</taxon>
        <taxon>Ascomycota</taxon>
        <taxon>Pezizomycotina</taxon>
        <taxon>Dothideomycetes</taxon>
        <taxon>Dothideomycetes incertae sedis</taxon>
        <taxon>Botryosphaeriales</taxon>
        <taxon>Phyllostictaceae</taxon>
        <taxon>Phyllosticta</taxon>
    </lineage>
</organism>
<feature type="domain" description="DUF6604" evidence="2">
    <location>
        <begin position="77"/>
        <end position="310"/>
    </location>
</feature>
<proteinExistence type="predicted"/>
<evidence type="ECO:0000313" key="4">
    <source>
        <dbReference type="Proteomes" id="UP001492380"/>
    </source>
</evidence>
<dbReference type="InterPro" id="IPR046539">
    <property type="entry name" value="DUF6604"/>
</dbReference>
<evidence type="ECO:0000259" key="2">
    <source>
        <dbReference type="Pfam" id="PF20253"/>
    </source>
</evidence>
<dbReference type="Proteomes" id="UP001492380">
    <property type="component" value="Unassembled WGS sequence"/>
</dbReference>
<gene>
    <name evidence="3" type="ORF">HDK90DRAFT_466052</name>
</gene>
<evidence type="ECO:0000313" key="3">
    <source>
        <dbReference type="EMBL" id="KAK8235720.1"/>
    </source>
</evidence>
<sequence>MNPAQSVLDPAAGRCRDTTHVSATPWLSTRQPPTLAFSSPPPDPHLAFSSASSGPDLASSAAAIMMFPFALRSTYSQYKEDTDAVASWLARTARRCGYTGKLSRAKAKKNAKQPATQPKHYLVSTSAFTTLAKYIAESKDPVAEASSTFVEALDRAISLRREFSRSMANLNKINRPSTKAHAHFVSVLEEVKRILRNLKTTPLKEDRASKLTNSFSALAVQEPAESQPDASSTNGMAEPEPEPEFEADQFEDPNELYIAFKLLVEDVHSIRKAVKEIWAGYGGGKYRSVAAALATNTAIDFARGLEEDISPVIEKYGGFKKIYIGWWHAICNTQGHGVNERQEPGDDMNFLAYDDADTVMFPTFRLLESFLDVVKEDLSTIPIAKPGFYGRVDYTGDWESKTSRQKWQSDKSLLLQVLGSLSAVIRLAGNGGQGVLAEDELIRGLSIAIKTREVHLWNILAAQILLDIHHILREDVFRPFQELHAVGEHLTQSIDKNLGTKTQHPNWPRSNDQALREIRDIAHDWVIVDSVKNNLRRVGCPVLPESHYYFKNNPVFCGLFQYSLQMRFHIVSVDFVNAWGSVLYARHLYNILKQEKLLTNKWEDMELLSMLQPDSVAFGGNAPTDREGFLKRYAIMMGAPASSFTPDARRTSLQPGYGRTGVEHQVPLARVFMHRYCELSGRVDFTPDEVKKILEKIITHPHELQQARRLTTARWFARARALRRLTIPELLEKLATALMGETGAPEFQFDYLQMHFTSWSMLELANRICNAQLQRLFIPEYLTHDSQLPCVVGYFLFALRDVGKHPDDIYVNPRTGALTSDVVAKAGATWNTIFSARGKKAIGCLVTELLKGTYNIHFRIE</sequence>
<comment type="caution">
    <text evidence="3">The sequence shown here is derived from an EMBL/GenBank/DDBJ whole genome shotgun (WGS) entry which is preliminary data.</text>
</comment>
<name>A0ABR1YRX4_9PEZI</name>
<feature type="compositionally biased region" description="Polar residues" evidence="1">
    <location>
        <begin position="20"/>
        <end position="32"/>
    </location>
</feature>
<keyword evidence="4" id="KW-1185">Reference proteome</keyword>
<evidence type="ECO:0000256" key="1">
    <source>
        <dbReference type="SAM" id="MobiDB-lite"/>
    </source>
</evidence>
<dbReference type="EMBL" id="JBBWRZ010000005">
    <property type="protein sequence ID" value="KAK8235720.1"/>
    <property type="molecule type" value="Genomic_DNA"/>
</dbReference>
<dbReference type="PANTHER" id="PTHR38795">
    <property type="entry name" value="DUF6604 DOMAIN-CONTAINING PROTEIN"/>
    <property type="match status" value="1"/>
</dbReference>
<reference evidence="3 4" key="1">
    <citation type="submission" date="2024-04" db="EMBL/GenBank/DDBJ databases">
        <title>Phyllosticta paracitricarpa is synonymous to the EU quarantine fungus P. citricarpa based on phylogenomic analyses.</title>
        <authorList>
            <consortium name="Lawrence Berkeley National Laboratory"/>
            <person name="Van Ingen-Buijs V.A."/>
            <person name="Van Westerhoven A.C."/>
            <person name="Haridas S."/>
            <person name="Skiadas P."/>
            <person name="Martin F."/>
            <person name="Groenewald J.Z."/>
            <person name="Crous P.W."/>
            <person name="Seidl M.F."/>
        </authorList>
    </citation>
    <scope>NUCLEOTIDE SEQUENCE [LARGE SCALE GENOMIC DNA]</scope>
    <source>
        <strain evidence="3 4">CBS 123374</strain>
    </source>
</reference>